<dbReference type="PROSITE" id="PS00028">
    <property type="entry name" value="ZINC_FINGER_C2H2_1"/>
    <property type="match status" value="1"/>
</dbReference>
<dbReference type="Gene3D" id="1.10.10.2030">
    <property type="entry name" value="DNA/RNA-binding protein Kin17, conserved domain"/>
    <property type="match status" value="1"/>
</dbReference>
<dbReference type="InterPro" id="IPR038254">
    <property type="entry name" value="KIN17_WH-like_sf"/>
</dbReference>
<dbReference type="EMBL" id="JAANIT010001242">
    <property type="protein sequence ID" value="KAG1541403.1"/>
    <property type="molecule type" value="Genomic_DNA"/>
</dbReference>
<evidence type="ECO:0000256" key="3">
    <source>
        <dbReference type="ARBA" id="ARBA00022737"/>
    </source>
</evidence>
<organism evidence="10 11">
    <name type="scientific">Rhizopus oryzae</name>
    <name type="common">Mucormycosis agent</name>
    <name type="synonym">Rhizopus arrhizus var. delemar</name>
    <dbReference type="NCBI Taxonomy" id="64495"/>
    <lineage>
        <taxon>Eukaryota</taxon>
        <taxon>Fungi</taxon>
        <taxon>Fungi incertae sedis</taxon>
        <taxon>Mucoromycota</taxon>
        <taxon>Mucoromycotina</taxon>
        <taxon>Mucoromycetes</taxon>
        <taxon>Mucorales</taxon>
        <taxon>Mucorineae</taxon>
        <taxon>Rhizopodaceae</taxon>
        <taxon>Rhizopus</taxon>
    </lineage>
</organism>
<keyword evidence="2" id="KW-0479">Metal-binding</keyword>
<keyword evidence="3" id="KW-0677">Repeat</keyword>
<dbReference type="InterPro" id="IPR019447">
    <property type="entry name" value="DNA/RNA-bd_Kin17_WH-like_dom"/>
</dbReference>
<feature type="region of interest" description="Disordered" evidence="8">
    <location>
        <begin position="258"/>
        <end position="314"/>
    </location>
</feature>
<dbReference type="InterPro" id="IPR036236">
    <property type="entry name" value="Znf_C2H2_sf"/>
</dbReference>
<evidence type="ECO:0000256" key="8">
    <source>
        <dbReference type="SAM" id="MobiDB-lite"/>
    </source>
</evidence>
<proteinExistence type="inferred from homology"/>
<dbReference type="Gene3D" id="4.10.60.10">
    <property type="entry name" value="Zinc finger, CCHC-type"/>
    <property type="match status" value="2"/>
</dbReference>
<dbReference type="InterPro" id="IPR056767">
    <property type="entry name" value="C2H2-Znf_KIN17"/>
</dbReference>
<feature type="compositionally biased region" description="Low complexity" evidence="8">
    <location>
        <begin position="216"/>
        <end position="228"/>
    </location>
</feature>
<evidence type="ECO:0000256" key="2">
    <source>
        <dbReference type="ARBA" id="ARBA00022723"/>
    </source>
</evidence>
<keyword evidence="4 6" id="KW-0863">Zinc-finger</keyword>
<dbReference type="Pfam" id="PF10357">
    <property type="entry name" value="WH_KIN17"/>
    <property type="match status" value="1"/>
</dbReference>
<dbReference type="InterPro" id="IPR036875">
    <property type="entry name" value="Znf_CCHC_sf"/>
</dbReference>
<evidence type="ECO:0000256" key="6">
    <source>
        <dbReference type="PROSITE-ProRule" id="PRU00047"/>
    </source>
</evidence>
<protein>
    <recommendedName>
        <fullName evidence="9">CCHC-type domain-containing protein</fullName>
    </recommendedName>
</protein>
<evidence type="ECO:0000256" key="1">
    <source>
        <dbReference type="ARBA" id="ARBA00008517"/>
    </source>
</evidence>
<dbReference type="GO" id="GO:0008270">
    <property type="term" value="F:zinc ion binding"/>
    <property type="evidence" value="ECO:0007669"/>
    <property type="project" value="UniProtKB-KW"/>
</dbReference>
<dbReference type="PROSITE" id="PS50158">
    <property type="entry name" value="ZF_CCHC"/>
    <property type="match status" value="3"/>
</dbReference>
<dbReference type="GO" id="GO:0003690">
    <property type="term" value="F:double-stranded DNA binding"/>
    <property type="evidence" value="ECO:0007669"/>
    <property type="project" value="TreeGrafter"/>
</dbReference>
<feature type="coiled-coil region" evidence="7">
    <location>
        <begin position="155"/>
        <end position="183"/>
    </location>
</feature>
<dbReference type="Pfam" id="PF25095">
    <property type="entry name" value="C2H2-zf_KIN17"/>
    <property type="match status" value="1"/>
</dbReference>
<evidence type="ECO:0000313" key="11">
    <source>
        <dbReference type="Proteomes" id="UP000717996"/>
    </source>
</evidence>
<comment type="similarity">
    <text evidence="1">Belongs to the KIN17 family.</text>
</comment>
<accession>A0A9P6Y7K4</accession>
<name>A0A9P6Y7K4_RHIOR</name>
<evidence type="ECO:0000256" key="5">
    <source>
        <dbReference type="ARBA" id="ARBA00022833"/>
    </source>
</evidence>
<feature type="compositionally biased region" description="Basic and acidic residues" evidence="8">
    <location>
        <begin position="186"/>
        <end position="203"/>
    </location>
</feature>
<dbReference type="SUPFAM" id="SSF57756">
    <property type="entry name" value="Retrovirus zinc finger-like domains"/>
    <property type="match status" value="2"/>
</dbReference>
<dbReference type="AlphaFoldDB" id="A0A9P6Y7K4"/>
<dbReference type="GO" id="GO:0006974">
    <property type="term" value="P:DNA damage response"/>
    <property type="evidence" value="ECO:0007669"/>
    <property type="project" value="TreeGrafter"/>
</dbReference>
<feature type="domain" description="CCHC-type" evidence="9">
    <location>
        <begin position="321"/>
        <end position="336"/>
    </location>
</feature>
<dbReference type="PANTHER" id="PTHR12805:SF0">
    <property type="entry name" value="DNA_RNA-BINDING PROTEIN KIN17"/>
    <property type="match status" value="1"/>
</dbReference>
<dbReference type="Proteomes" id="UP000717996">
    <property type="component" value="Unassembled WGS sequence"/>
</dbReference>
<feature type="domain" description="CCHC-type" evidence="9">
    <location>
        <begin position="370"/>
        <end position="386"/>
    </location>
</feature>
<dbReference type="InterPro" id="IPR013087">
    <property type="entry name" value="Znf_C2H2_type"/>
</dbReference>
<dbReference type="InterPro" id="IPR037321">
    <property type="entry name" value="KIN17-like"/>
</dbReference>
<dbReference type="InterPro" id="IPR001878">
    <property type="entry name" value="Znf_CCHC"/>
</dbReference>
<dbReference type="FunFam" id="1.10.10.2030:FF:000001">
    <property type="entry name" value="DNA/RNA-binding protein KIN17, putative"/>
    <property type="match status" value="1"/>
</dbReference>
<dbReference type="PANTHER" id="PTHR12805">
    <property type="entry name" value="KIN17 KIN, ANTIGENIC DETERMINANT OF RECA PROTEIN HOMOLOG"/>
    <property type="match status" value="1"/>
</dbReference>
<dbReference type="GO" id="GO:0005634">
    <property type="term" value="C:nucleus"/>
    <property type="evidence" value="ECO:0007669"/>
    <property type="project" value="TreeGrafter"/>
</dbReference>
<keyword evidence="5" id="KW-0862">Zinc</keyword>
<evidence type="ECO:0000259" key="9">
    <source>
        <dbReference type="PROSITE" id="PS50158"/>
    </source>
</evidence>
<comment type="caution">
    <text evidence="10">The sequence shown here is derived from an EMBL/GenBank/DDBJ whole genome shotgun (WGS) entry which is preliminary data.</text>
</comment>
<gene>
    <name evidence="10" type="ORF">G6F51_007916</name>
</gene>
<reference evidence="10" key="1">
    <citation type="journal article" date="2020" name="Microb. Genom.">
        <title>Genetic diversity of clinical and environmental Mucorales isolates obtained from an investigation of mucormycosis cases among solid organ transplant recipients.</title>
        <authorList>
            <person name="Nguyen M.H."/>
            <person name="Kaul D."/>
            <person name="Muto C."/>
            <person name="Cheng S.J."/>
            <person name="Richter R.A."/>
            <person name="Bruno V.M."/>
            <person name="Liu G."/>
            <person name="Beyhan S."/>
            <person name="Sundermann A.J."/>
            <person name="Mounaud S."/>
            <person name="Pasculle A.W."/>
            <person name="Nierman W.C."/>
            <person name="Driscoll E."/>
            <person name="Cumbie R."/>
            <person name="Clancy C.J."/>
            <person name="Dupont C.L."/>
        </authorList>
    </citation>
    <scope>NUCLEOTIDE SEQUENCE</scope>
    <source>
        <strain evidence="10">GL16</strain>
    </source>
</reference>
<dbReference type="SMART" id="SM00343">
    <property type="entry name" value="ZnF_C2HC"/>
    <property type="match status" value="4"/>
</dbReference>
<sequence length="473" mass="53814">MPKAEVGSPKYLSNRMKAKGLQKLKFYCQACEKQCRDENGFKCHMMSESHQRQMLLVAQNPGKHISNFTEEFKSNFIRLLSRGHGTKRVLANRVYMDYIAQRDHIHMNATKWNSLSEFCKEMGRAGIFRVDETERGLHIAWVDNSPKALARQAAIQKMERATKDDEEREKELLQEQVDKATKIAEEKGLGEQKATELKREGEQPIKLNLFSKPLGSTTATTQSSSSSSKPNGTKMMFGGFKKRKVIYTKMGRKTFEKSEGSFKVTPLLPRKQQENNSTEQNKKNYNNKRNGKKENNRSSGFKRNRDDDEGNNSNKRKKEVCFACRQPGHSVNRCPRNKEHAKICYNCGSTEHSLKECRKPKKGNKLPYAKCFICNEEGHLSGKCPKNERGLYPNGGSCAICQQVDHFAKDCPVTKEQAGTTAVGLISLDQGADDDDYHIFIEEKQKVTDDAKKVKKQEAVVAKQPIKKKVVKF</sequence>
<dbReference type="SMART" id="SM01253">
    <property type="entry name" value="Kin17_mid"/>
    <property type="match status" value="1"/>
</dbReference>
<dbReference type="Pfam" id="PF00098">
    <property type="entry name" value="zf-CCHC"/>
    <property type="match status" value="3"/>
</dbReference>
<feature type="domain" description="CCHC-type" evidence="9">
    <location>
        <begin position="344"/>
        <end position="359"/>
    </location>
</feature>
<feature type="region of interest" description="Disordered" evidence="8">
    <location>
        <begin position="186"/>
        <end position="237"/>
    </location>
</feature>
<evidence type="ECO:0000313" key="10">
    <source>
        <dbReference type="EMBL" id="KAG1541403.1"/>
    </source>
</evidence>
<evidence type="ECO:0000256" key="4">
    <source>
        <dbReference type="ARBA" id="ARBA00022771"/>
    </source>
</evidence>
<keyword evidence="7" id="KW-0175">Coiled coil</keyword>
<dbReference type="GO" id="GO:0006260">
    <property type="term" value="P:DNA replication"/>
    <property type="evidence" value="ECO:0007669"/>
    <property type="project" value="TreeGrafter"/>
</dbReference>
<dbReference type="SUPFAM" id="SSF57667">
    <property type="entry name" value="beta-beta-alpha zinc fingers"/>
    <property type="match status" value="1"/>
</dbReference>
<evidence type="ECO:0000256" key="7">
    <source>
        <dbReference type="SAM" id="Coils"/>
    </source>
</evidence>
<dbReference type="OrthoDB" id="3863715at2759"/>
<dbReference type="FunFam" id="4.10.60.10:FF:000091">
    <property type="entry name" value="Zinc finger CCHC-type-containing 9"/>
    <property type="match status" value="1"/>
</dbReference>